<dbReference type="SUPFAM" id="SSF58104">
    <property type="entry name" value="Methyl-accepting chemotaxis protein (MCP) signaling domain"/>
    <property type="match status" value="1"/>
</dbReference>
<dbReference type="SMART" id="SM00304">
    <property type="entry name" value="HAMP"/>
    <property type="match status" value="2"/>
</dbReference>
<dbReference type="CDD" id="cd06225">
    <property type="entry name" value="HAMP"/>
    <property type="match status" value="1"/>
</dbReference>
<dbReference type="Pfam" id="PF12729">
    <property type="entry name" value="4HB_MCP_1"/>
    <property type="match status" value="1"/>
</dbReference>
<dbReference type="InterPro" id="IPR003660">
    <property type="entry name" value="HAMP_dom"/>
</dbReference>
<dbReference type="SMART" id="SM00283">
    <property type="entry name" value="MA"/>
    <property type="match status" value="1"/>
</dbReference>
<keyword evidence="6" id="KW-0812">Transmembrane</keyword>
<dbReference type="Proteomes" id="UP001438953">
    <property type="component" value="Unassembled WGS sequence"/>
</dbReference>
<evidence type="ECO:0000313" key="10">
    <source>
        <dbReference type="Proteomes" id="UP001438953"/>
    </source>
</evidence>
<dbReference type="InterPro" id="IPR004089">
    <property type="entry name" value="MCPsignal_dom"/>
</dbReference>
<proteinExistence type="inferred from homology"/>
<dbReference type="PRINTS" id="PR00260">
    <property type="entry name" value="CHEMTRNSDUCR"/>
</dbReference>
<comment type="caution">
    <text evidence="9">The sequence shown here is derived from an EMBL/GenBank/DDBJ whole genome shotgun (WGS) entry which is preliminary data.</text>
</comment>
<keyword evidence="10" id="KW-1185">Reference proteome</keyword>
<feature type="transmembrane region" description="Helical" evidence="6">
    <location>
        <begin position="186"/>
        <end position="207"/>
    </location>
</feature>
<feature type="compositionally biased region" description="Polar residues" evidence="5">
    <location>
        <begin position="276"/>
        <end position="286"/>
    </location>
</feature>
<feature type="domain" description="Methyl-accepting transducer" evidence="7">
    <location>
        <begin position="265"/>
        <end position="480"/>
    </location>
</feature>
<evidence type="ECO:0000256" key="5">
    <source>
        <dbReference type="SAM" id="MobiDB-lite"/>
    </source>
</evidence>
<name>A0ABV1SFH6_9RHOB</name>
<dbReference type="Pfam" id="PF00672">
    <property type="entry name" value="HAMP"/>
    <property type="match status" value="1"/>
</dbReference>
<accession>A0ABV1SFH6</accession>
<evidence type="ECO:0000256" key="3">
    <source>
        <dbReference type="PROSITE-ProRule" id="PRU00284"/>
    </source>
</evidence>
<dbReference type="Pfam" id="PF00015">
    <property type="entry name" value="MCPsignal"/>
    <property type="match status" value="1"/>
</dbReference>
<dbReference type="EMBL" id="JAYWLC010000004">
    <property type="protein sequence ID" value="MER5171411.1"/>
    <property type="molecule type" value="Genomic_DNA"/>
</dbReference>
<protein>
    <submittedName>
        <fullName evidence="9">Methyl-accepting chemotaxis protein</fullName>
    </submittedName>
</protein>
<evidence type="ECO:0000256" key="6">
    <source>
        <dbReference type="SAM" id="Phobius"/>
    </source>
</evidence>
<keyword evidence="6" id="KW-1133">Transmembrane helix</keyword>
<feature type="coiled-coil region" evidence="4">
    <location>
        <begin position="451"/>
        <end position="496"/>
    </location>
</feature>
<evidence type="ECO:0000313" key="9">
    <source>
        <dbReference type="EMBL" id="MER5171411.1"/>
    </source>
</evidence>
<gene>
    <name evidence="9" type="ORF">VSX56_06440</name>
</gene>
<dbReference type="Gene3D" id="1.10.287.950">
    <property type="entry name" value="Methyl-accepting chemotaxis protein"/>
    <property type="match status" value="1"/>
</dbReference>
<keyword evidence="6" id="KW-0472">Membrane</keyword>
<evidence type="ECO:0000259" key="8">
    <source>
        <dbReference type="PROSITE" id="PS50885"/>
    </source>
</evidence>
<organism evidence="9 10">
    <name type="scientific">Thioclava kandeliae</name>
    <dbReference type="NCBI Taxonomy" id="3070818"/>
    <lineage>
        <taxon>Bacteria</taxon>
        <taxon>Pseudomonadati</taxon>
        <taxon>Pseudomonadota</taxon>
        <taxon>Alphaproteobacteria</taxon>
        <taxon>Rhodobacterales</taxon>
        <taxon>Paracoccaceae</taxon>
        <taxon>Thioclava</taxon>
    </lineage>
</organism>
<keyword evidence="1" id="KW-0145">Chemotaxis</keyword>
<dbReference type="PANTHER" id="PTHR43531:SF11">
    <property type="entry name" value="METHYL-ACCEPTING CHEMOTAXIS PROTEIN 3"/>
    <property type="match status" value="1"/>
</dbReference>
<dbReference type="RefSeq" id="WP_350935732.1">
    <property type="nucleotide sequence ID" value="NZ_JAYWLC010000004.1"/>
</dbReference>
<reference evidence="9 10" key="1">
    <citation type="submission" date="2024-06" db="EMBL/GenBank/DDBJ databases">
        <title>Thioclava kandeliae sp. nov. from a rhizosphere soil sample of Kandelia candel in a mangrove.</title>
        <authorList>
            <person name="Mu T."/>
        </authorList>
    </citation>
    <scope>NUCLEOTIDE SEQUENCE [LARGE SCALE GENOMIC DNA]</scope>
    <source>
        <strain evidence="9 10">CPCC 100088</strain>
    </source>
</reference>
<feature type="domain" description="HAMP" evidence="8">
    <location>
        <begin position="208"/>
        <end position="260"/>
    </location>
</feature>
<keyword evidence="4" id="KW-0175">Coiled coil</keyword>
<dbReference type="PROSITE" id="PS50885">
    <property type="entry name" value="HAMP"/>
    <property type="match status" value="1"/>
</dbReference>
<sequence length="546" mass="59021">MRLTIKVKLALAFAAIIVMVGVAQMIAIRDLGNLNQSLNTVVDEDALRVRLTEELISEQLKVQRDVRDYLLTSDQSGKERIMERMTQGRAIALSYRERLEAIATEEGKTQLAEYERVAQEIKATNDRAIALSDSGNLAAATRILTVDAERLWSEMQSSLAVILQENMSRMSEASARTDEIYADARILLFTMLSVAVIVGLISAIWLVTSISRGLQRAIDLAREVSKGNLTETAYLRGNDEVTDLMRALNSMVEQLRETVSEVTGAVRNVAAGADQMASTSEEMSQGATEQASSTEQASASMEQMAANIQQNADNASETEAMAKKSALDARESGEAVARAVEAMQTIAERILVVQEIARQTDLLALNAAVEAARAGEHGRGFAVVASEVRKLAERSQTAAGEISSLSGNTVKAAQEAGQMLAGLVPDIEKTSELVAMISRSTQEQATGASQVNLAIQQLDKVTQENTSASEELSATAEELTSQAEQLQSAIEFFRVAASSGNQVKPKMRKAPTKAKRQNVGFDFDLGSAEDALDAEFTQHSRKDRVA</sequence>
<keyword evidence="3" id="KW-0807">Transducer</keyword>
<dbReference type="InterPro" id="IPR051310">
    <property type="entry name" value="MCP_chemotaxis"/>
</dbReference>
<feature type="region of interest" description="Disordered" evidence="5">
    <location>
        <begin position="273"/>
        <end position="301"/>
    </location>
</feature>
<feature type="compositionally biased region" description="Low complexity" evidence="5">
    <location>
        <begin position="287"/>
        <end position="300"/>
    </location>
</feature>
<evidence type="ECO:0000256" key="2">
    <source>
        <dbReference type="ARBA" id="ARBA00029447"/>
    </source>
</evidence>
<evidence type="ECO:0000256" key="1">
    <source>
        <dbReference type="ARBA" id="ARBA00022500"/>
    </source>
</evidence>
<dbReference type="PROSITE" id="PS50111">
    <property type="entry name" value="CHEMOTAXIS_TRANSDUC_2"/>
    <property type="match status" value="1"/>
</dbReference>
<comment type="similarity">
    <text evidence="2">Belongs to the methyl-accepting chemotaxis (MCP) protein family.</text>
</comment>
<dbReference type="PANTHER" id="PTHR43531">
    <property type="entry name" value="PROTEIN ICFG"/>
    <property type="match status" value="1"/>
</dbReference>
<evidence type="ECO:0000259" key="7">
    <source>
        <dbReference type="PROSITE" id="PS50111"/>
    </source>
</evidence>
<dbReference type="InterPro" id="IPR024478">
    <property type="entry name" value="HlyB_4HB_MCP"/>
</dbReference>
<evidence type="ECO:0000256" key="4">
    <source>
        <dbReference type="SAM" id="Coils"/>
    </source>
</evidence>
<dbReference type="InterPro" id="IPR004090">
    <property type="entry name" value="Chemotax_Me-accpt_rcpt"/>
</dbReference>